<evidence type="ECO:0000256" key="8">
    <source>
        <dbReference type="ARBA" id="ARBA00022963"/>
    </source>
</evidence>
<keyword evidence="16" id="KW-0106">Calcium</keyword>
<evidence type="ECO:0000259" key="18">
    <source>
        <dbReference type="Pfam" id="PF00151"/>
    </source>
</evidence>
<dbReference type="SUPFAM" id="SSF53474">
    <property type="entry name" value="alpha/beta-Hydrolases"/>
    <property type="match status" value="1"/>
</dbReference>
<dbReference type="InterPro" id="IPR000734">
    <property type="entry name" value="TAG_lipase"/>
</dbReference>
<keyword evidence="12" id="KW-0325">Glycoprotein</keyword>
<dbReference type="InterPro" id="IPR013818">
    <property type="entry name" value="Lipase"/>
</dbReference>
<reference evidence="19" key="2">
    <citation type="submission" date="2025-08" db="UniProtKB">
        <authorList>
            <consortium name="Ensembl"/>
        </authorList>
    </citation>
    <scope>IDENTIFICATION</scope>
</reference>
<evidence type="ECO:0000256" key="7">
    <source>
        <dbReference type="ARBA" id="ARBA00022801"/>
    </source>
</evidence>
<feature type="binding site" evidence="16">
    <location>
        <position position="195"/>
    </location>
    <ligand>
        <name>Ca(2+)</name>
        <dbReference type="ChEBI" id="CHEBI:29108"/>
    </ligand>
</feature>
<keyword evidence="9" id="KW-0443">Lipid metabolism</keyword>
<protein>
    <recommendedName>
        <fullName evidence="18">Lipase domain-containing protein</fullName>
    </recommendedName>
</protein>
<evidence type="ECO:0000256" key="13">
    <source>
        <dbReference type="ARBA" id="ARBA00048637"/>
    </source>
</evidence>
<proteinExistence type="inferred from homology"/>
<evidence type="ECO:0000256" key="10">
    <source>
        <dbReference type="ARBA" id="ARBA00023136"/>
    </source>
</evidence>
<dbReference type="PRINTS" id="PR00821">
    <property type="entry name" value="TAGLIPASE"/>
</dbReference>
<keyword evidence="7" id="KW-0378">Hydrolase</keyword>
<dbReference type="GeneTree" id="ENSGT00940000156285"/>
<evidence type="ECO:0000256" key="2">
    <source>
        <dbReference type="ARBA" id="ARBA00004613"/>
    </source>
</evidence>
<evidence type="ECO:0000256" key="14">
    <source>
        <dbReference type="ARBA" id="ARBA00049600"/>
    </source>
</evidence>
<dbReference type="GO" id="GO:0046872">
    <property type="term" value="F:metal ion binding"/>
    <property type="evidence" value="ECO:0007669"/>
    <property type="project" value="UniProtKB-KW"/>
</dbReference>
<keyword evidence="16" id="KW-0479">Metal-binding</keyword>
<reference evidence="19" key="1">
    <citation type="submission" date="2009-12" db="EMBL/GenBank/DDBJ databases">
        <title>The Genome Sequence of Anolis carolinensis (Green Anole Lizard).</title>
        <authorList>
            <consortium name="The Genome Sequencing Platform"/>
            <person name="Di Palma F."/>
            <person name="Alfoldi J."/>
            <person name="Heiman D."/>
            <person name="Young S."/>
            <person name="Grabherr M."/>
            <person name="Johnson J."/>
            <person name="Lander E.S."/>
            <person name="Lindblad-Toh K."/>
        </authorList>
    </citation>
    <scope>NUCLEOTIDE SEQUENCE [LARGE SCALE GENOMIC DNA]</scope>
    <source>
        <strain evidence="19">JBL SC #1</strain>
    </source>
</reference>
<feature type="domain" description="Lipase" evidence="18">
    <location>
        <begin position="36"/>
        <end position="325"/>
    </location>
</feature>
<dbReference type="GO" id="GO:0006654">
    <property type="term" value="P:phosphatidic acid biosynthetic process"/>
    <property type="evidence" value="ECO:0007669"/>
    <property type="project" value="UniProtKB-ARBA"/>
</dbReference>
<dbReference type="PIRSF" id="PIRSF000865">
    <property type="entry name" value="Lipoprotein_lipase_LIPH"/>
    <property type="match status" value="1"/>
</dbReference>
<dbReference type="GO" id="GO:0016042">
    <property type="term" value="P:lipid catabolic process"/>
    <property type="evidence" value="ECO:0000318"/>
    <property type="project" value="GO_Central"/>
</dbReference>
<name>H9G3P8_ANOCA</name>
<feature type="binding site" evidence="16">
    <location>
        <position position="192"/>
    </location>
    <ligand>
        <name>Ca(2+)</name>
        <dbReference type="ChEBI" id="CHEBI:29108"/>
    </ligand>
</feature>
<keyword evidence="10" id="KW-0472">Membrane</keyword>
<dbReference type="HOGENOM" id="CLU_027171_3_0_1"/>
<evidence type="ECO:0000256" key="16">
    <source>
        <dbReference type="PIRSR" id="PIRSR000865-2"/>
    </source>
</evidence>
<dbReference type="Gene3D" id="3.40.50.1820">
    <property type="entry name" value="alpha/beta hydrolase"/>
    <property type="match status" value="1"/>
</dbReference>
<dbReference type="AlphaFoldDB" id="H9G3P8"/>
<dbReference type="Bgee" id="ENSACAG00000000386">
    <property type="expression patterns" value="Expressed in liver and 13 other cell types or tissues"/>
</dbReference>
<dbReference type="PANTHER" id="PTHR11610:SF12">
    <property type="entry name" value="LIPASE MEMBER H"/>
    <property type="match status" value="1"/>
</dbReference>
<keyword evidence="4" id="KW-1003">Cell membrane</keyword>
<evidence type="ECO:0000256" key="9">
    <source>
        <dbReference type="ARBA" id="ARBA00023098"/>
    </source>
</evidence>
<comment type="function">
    <text evidence="14">Hydrolyzes specifically phosphatidic acid (PA) to produce 2-acyl lysophosphatidic acid (LPA; a potent bioactive lipid mediator) and fatty acid. Does not hydrolyze other phospholipids, like phosphatidylserine (PS), phosphatidylcholine (PC) and phosphatidylethanolamine (PE) or triacylglycerol (TG).</text>
</comment>
<comment type="catalytic activity">
    <reaction evidence="13">
        <text>1-hexadecanoyl-2-(9Z-octadecenoyl)-sn-glycero-3-phosphate + H2O = 2-(9Z-octadecenoyl)-sn-glycero-3-phosphate + hexadecanoate + H(+)</text>
        <dbReference type="Rhea" id="RHEA:40943"/>
        <dbReference type="ChEBI" id="CHEBI:7896"/>
        <dbReference type="ChEBI" id="CHEBI:15377"/>
        <dbReference type="ChEBI" id="CHEBI:15378"/>
        <dbReference type="ChEBI" id="CHEBI:64839"/>
        <dbReference type="ChEBI" id="CHEBI:77593"/>
    </reaction>
    <physiologicalReaction direction="left-to-right" evidence="13">
        <dbReference type="Rhea" id="RHEA:40944"/>
    </physiologicalReaction>
</comment>
<comment type="subcellular location">
    <subcellularLocation>
        <location evidence="1">Cell membrane</location>
        <topology evidence="1">Peripheral membrane protein</topology>
    </subcellularLocation>
    <subcellularLocation>
        <location evidence="2">Secreted</location>
    </subcellularLocation>
</comment>
<dbReference type="InterPro" id="IPR029058">
    <property type="entry name" value="AB_hydrolase_fold"/>
</dbReference>
<feature type="active site" description="Charge relay system" evidence="15">
    <location>
        <position position="247"/>
    </location>
</feature>
<dbReference type="CDD" id="cd00707">
    <property type="entry name" value="Pancreat_lipase_like"/>
    <property type="match status" value="1"/>
</dbReference>
<evidence type="ECO:0000256" key="12">
    <source>
        <dbReference type="ARBA" id="ARBA00023180"/>
    </source>
</evidence>
<dbReference type="GO" id="GO:0005886">
    <property type="term" value="C:plasma membrane"/>
    <property type="evidence" value="ECO:0007669"/>
    <property type="project" value="UniProtKB-SubCell"/>
</dbReference>
<keyword evidence="11" id="KW-1015">Disulfide bond</keyword>
<sequence length="442" mass="49322">KHYFNCYVAFLPLATLPYQQCPKFTSLGFSDAFLGTNLKVQLLLYTKRNQNCAESFSDHNNYNLTVSTYLNVTNLTVSTYLNVTKKTIIIIHGYRPTGSPPVKIAVSNARTLNYPSALSNARKLVDILKIPIDQMLNNGATLESFYMIGVSLGAHVAGLIGKAYGGGKIGRITGLDPAGPSFTGKSSHERLDYTDAQFVDVIHTDIDALGYRKPLGNIDFNPNGGTDQPGCPTSFLGGLSQYFKCDHQRSVYLYMSSLEENCNVTAYPCDSYEDYRNGKCVSCEVFHPLPCPIPGYYADKWKNHLIEKSPPVTTAYFDTSDKDPFCLYHYFVDIITWNKNGRSGFIKIKITDNAGNTTESKINSDAASFHQYKQAKILAGFSSDFDNISKIALTFSTKNVVGPKYKLRVLEMRLKSLSVSKRIQWTSSSPKLNIYLLIYYCL</sequence>
<evidence type="ECO:0000313" key="19">
    <source>
        <dbReference type="Ensembl" id="ENSACAP00000000396.3"/>
    </source>
</evidence>
<organism evidence="19 20">
    <name type="scientific">Anolis carolinensis</name>
    <name type="common">Green anole</name>
    <name type="synonym">American chameleon</name>
    <dbReference type="NCBI Taxonomy" id="28377"/>
    <lineage>
        <taxon>Eukaryota</taxon>
        <taxon>Metazoa</taxon>
        <taxon>Chordata</taxon>
        <taxon>Craniata</taxon>
        <taxon>Vertebrata</taxon>
        <taxon>Euteleostomi</taxon>
        <taxon>Lepidosauria</taxon>
        <taxon>Squamata</taxon>
        <taxon>Bifurcata</taxon>
        <taxon>Unidentata</taxon>
        <taxon>Episquamata</taxon>
        <taxon>Toxicofera</taxon>
        <taxon>Iguania</taxon>
        <taxon>Dactyloidae</taxon>
        <taxon>Anolis</taxon>
    </lineage>
</organism>
<dbReference type="eggNOG" id="ENOG502QUQT">
    <property type="taxonomic scope" value="Eukaryota"/>
</dbReference>
<dbReference type="GO" id="GO:0005615">
    <property type="term" value="C:extracellular space"/>
    <property type="evidence" value="ECO:0000318"/>
    <property type="project" value="GO_Central"/>
</dbReference>
<evidence type="ECO:0000256" key="3">
    <source>
        <dbReference type="ARBA" id="ARBA00010701"/>
    </source>
</evidence>
<evidence type="ECO:0000313" key="20">
    <source>
        <dbReference type="Proteomes" id="UP000001646"/>
    </source>
</evidence>
<dbReference type="Proteomes" id="UP000001646">
    <property type="component" value="Unplaced"/>
</dbReference>
<dbReference type="InParanoid" id="H9G3P8"/>
<dbReference type="ESTHER" id="anoca-h9g3p8">
    <property type="family name" value="Phospholipase"/>
</dbReference>
<comment type="similarity">
    <text evidence="3 17">Belongs to the AB hydrolase superfamily. Lipase family.</text>
</comment>
<keyword evidence="5" id="KW-0964">Secreted</keyword>
<feature type="active site" description="Nucleophile" evidence="15">
    <location>
        <position position="151"/>
    </location>
</feature>
<evidence type="ECO:0000256" key="15">
    <source>
        <dbReference type="PIRSR" id="PIRSR000865-1"/>
    </source>
</evidence>
<evidence type="ECO:0000256" key="11">
    <source>
        <dbReference type="ARBA" id="ARBA00023157"/>
    </source>
</evidence>
<keyword evidence="20" id="KW-1185">Reference proteome</keyword>
<keyword evidence="6" id="KW-0732">Signal</keyword>
<dbReference type="PANTHER" id="PTHR11610">
    <property type="entry name" value="LIPASE"/>
    <property type="match status" value="1"/>
</dbReference>
<evidence type="ECO:0000256" key="17">
    <source>
        <dbReference type="RuleBase" id="RU004262"/>
    </source>
</evidence>
<reference evidence="19" key="3">
    <citation type="submission" date="2025-09" db="UniProtKB">
        <authorList>
            <consortium name="Ensembl"/>
        </authorList>
    </citation>
    <scope>IDENTIFICATION</scope>
</reference>
<evidence type="ECO:0000256" key="6">
    <source>
        <dbReference type="ARBA" id="ARBA00022729"/>
    </source>
</evidence>
<dbReference type="InterPro" id="IPR033906">
    <property type="entry name" value="Lipase_N"/>
</dbReference>
<dbReference type="GO" id="GO:0052689">
    <property type="term" value="F:carboxylic ester hydrolase activity"/>
    <property type="evidence" value="ECO:0007669"/>
    <property type="project" value="InterPro"/>
</dbReference>
<dbReference type="InterPro" id="IPR016272">
    <property type="entry name" value="Lipase_LIPH"/>
</dbReference>
<evidence type="ECO:0000256" key="1">
    <source>
        <dbReference type="ARBA" id="ARBA00004202"/>
    </source>
</evidence>
<evidence type="ECO:0000256" key="5">
    <source>
        <dbReference type="ARBA" id="ARBA00022525"/>
    </source>
</evidence>
<accession>H9G3P8</accession>
<feature type="active site" description="Charge relay system" evidence="15">
    <location>
        <position position="176"/>
    </location>
</feature>
<keyword evidence="8" id="KW-0442">Lipid degradation</keyword>
<dbReference type="Pfam" id="PF00151">
    <property type="entry name" value="Lipase"/>
    <property type="match status" value="1"/>
</dbReference>
<dbReference type="GO" id="GO:0004620">
    <property type="term" value="F:phospholipase activity"/>
    <property type="evidence" value="ECO:0000318"/>
    <property type="project" value="GO_Central"/>
</dbReference>
<dbReference type="GO" id="GO:0008201">
    <property type="term" value="F:heparin binding"/>
    <property type="evidence" value="ECO:0007669"/>
    <property type="project" value="UniProtKB-ARBA"/>
</dbReference>
<feature type="binding site" evidence="16">
    <location>
        <position position="190"/>
    </location>
    <ligand>
        <name>Ca(2+)</name>
        <dbReference type="ChEBI" id="CHEBI:29108"/>
    </ligand>
</feature>
<dbReference type="Ensembl" id="ENSACAT00000000413.4">
    <property type="protein sequence ID" value="ENSACAP00000000396.3"/>
    <property type="gene ID" value="ENSACAG00000000386.4"/>
</dbReference>
<evidence type="ECO:0000256" key="4">
    <source>
        <dbReference type="ARBA" id="ARBA00022475"/>
    </source>
</evidence>
<dbReference type="FunFam" id="3.40.50.1820:FF:000063">
    <property type="entry name" value="Lipase member H"/>
    <property type="match status" value="1"/>
</dbReference>